<dbReference type="EMBL" id="GBXM01088400">
    <property type="protein sequence ID" value="JAH20177.1"/>
    <property type="molecule type" value="Transcribed_RNA"/>
</dbReference>
<protein>
    <submittedName>
        <fullName evidence="1">Uncharacterized protein</fullName>
    </submittedName>
</protein>
<dbReference type="AlphaFoldDB" id="A0A0E9QUQ3"/>
<reference evidence="1" key="2">
    <citation type="journal article" date="2015" name="Fish Shellfish Immunol.">
        <title>Early steps in the European eel (Anguilla anguilla)-Vibrio vulnificus interaction in the gills: Role of the RtxA13 toxin.</title>
        <authorList>
            <person name="Callol A."/>
            <person name="Pajuelo D."/>
            <person name="Ebbesson L."/>
            <person name="Teles M."/>
            <person name="MacKenzie S."/>
            <person name="Amaro C."/>
        </authorList>
    </citation>
    <scope>NUCLEOTIDE SEQUENCE</scope>
</reference>
<accession>A0A0E9QUQ3</accession>
<sequence>MPATACPRKTPFWYGAKAHSWQEEKSR</sequence>
<proteinExistence type="predicted"/>
<name>A0A0E9QUQ3_ANGAN</name>
<organism evidence="1">
    <name type="scientific">Anguilla anguilla</name>
    <name type="common">European freshwater eel</name>
    <name type="synonym">Muraena anguilla</name>
    <dbReference type="NCBI Taxonomy" id="7936"/>
    <lineage>
        <taxon>Eukaryota</taxon>
        <taxon>Metazoa</taxon>
        <taxon>Chordata</taxon>
        <taxon>Craniata</taxon>
        <taxon>Vertebrata</taxon>
        <taxon>Euteleostomi</taxon>
        <taxon>Actinopterygii</taxon>
        <taxon>Neopterygii</taxon>
        <taxon>Teleostei</taxon>
        <taxon>Anguilliformes</taxon>
        <taxon>Anguillidae</taxon>
        <taxon>Anguilla</taxon>
    </lineage>
</organism>
<evidence type="ECO:0000313" key="1">
    <source>
        <dbReference type="EMBL" id="JAH20177.1"/>
    </source>
</evidence>
<reference evidence="1" key="1">
    <citation type="submission" date="2014-11" db="EMBL/GenBank/DDBJ databases">
        <authorList>
            <person name="Amaro Gonzalez C."/>
        </authorList>
    </citation>
    <scope>NUCLEOTIDE SEQUENCE</scope>
</reference>